<feature type="domain" description="SLH" evidence="3">
    <location>
        <begin position="152"/>
        <end position="212"/>
    </location>
</feature>
<dbReference type="RefSeq" id="WP_016314365.1">
    <property type="nucleotide sequence ID" value="NZ_KE159655.1"/>
</dbReference>
<feature type="chain" id="PRO_5004485261" description="SLH domain-containing protein" evidence="2">
    <location>
        <begin position="26"/>
        <end position="595"/>
    </location>
</feature>
<feature type="region of interest" description="Disordered" evidence="1">
    <location>
        <begin position="205"/>
        <end position="258"/>
    </location>
</feature>
<evidence type="ECO:0000256" key="2">
    <source>
        <dbReference type="SAM" id="SignalP"/>
    </source>
</evidence>
<dbReference type="Proteomes" id="UP000019598">
    <property type="component" value="Unassembled WGS sequence"/>
</dbReference>
<evidence type="ECO:0000259" key="3">
    <source>
        <dbReference type="PROSITE" id="PS51272"/>
    </source>
</evidence>
<evidence type="ECO:0000313" key="5">
    <source>
        <dbReference type="Proteomes" id="UP000019598"/>
    </source>
</evidence>
<sequence>MRRKLYAKVMASAALLSAISLPAHAATQLSDIDGSYAKDAIMELVNKGIINGKGDGKFDPTGKIERQDFAIILAKALQLDTSEAPASATFRDVPTTHYSFAYVEAAAKAGLIKGLGDGTFGNGVNLSRQDMAVLFVRALGVDAAGKASNLKFSDAGQIADYAKDAVAAAVELGLITGTGNGQFNPTGNAERQAVALVASKFVKQVEEKKQSESSPTPSTEEQPAPPAEPDKPVAPPTTPSVPSSGGSGGSSSPDVTAPRVTLLSSSPVRIGNYVQARSNENGTLYLIPEGPTPRSRSELESLSSGRGVATSTANEITRIPTSELFSGTYRVFAVDAAGNVSAPSAAIELVESSGEYNVWPKPEAKIWLNSGSSANTFLLDSVSSDPLTYNTRNINDLIEIRDGATELRIGDYLGANCFAVIDPSNPDQKVANLLVDSSSDLIEWLGDDPNELGLMIRAKEGANQHSEAFIEFTLWSDDSLVLGHAEIPILFDDEAPTVTNSTYENGGITLEFNEEVLIRNLNLTYSFDNFDSSEFMTPGADYDLNTLDNITYRIELTDSFLSNLTLPVEVRISFTSAYDRAGNSLDAEPIDITIN</sequence>
<evidence type="ECO:0000313" key="4">
    <source>
        <dbReference type="EMBL" id="EOS53446.1"/>
    </source>
</evidence>
<feature type="signal peptide" evidence="2">
    <location>
        <begin position="1"/>
        <end position="25"/>
    </location>
</feature>
<dbReference type="GeneID" id="43347296"/>
<accession>R9L4V8</accession>
<dbReference type="OrthoDB" id="5845122at2"/>
<reference evidence="4 5" key="1">
    <citation type="submission" date="2013-04" db="EMBL/GenBank/DDBJ databases">
        <title>The Genome Sequence of Paenibacillus barengoltzii G22.</title>
        <authorList>
            <consortium name="The Broad Institute Genomics Platform"/>
            <consortium name="The Broad Institute Genome Sequencing Center for Infectious Disease"/>
            <person name="Earl A."/>
            <person name="Xavier R."/>
            <person name="Elson C."/>
            <person name="Duck W."/>
            <person name="Walker B."/>
            <person name="Young S."/>
            <person name="Zeng Q."/>
            <person name="Gargeya S."/>
            <person name="Fitzgerald M."/>
            <person name="Haas B."/>
            <person name="Abouelleil A."/>
            <person name="Allen A.W."/>
            <person name="Alvarado L."/>
            <person name="Arachchi H.M."/>
            <person name="Berlin A.M."/>
            <person name="Chapman S.B."/>
            <person name="Gainer-Dewar J."/>
            <person name="Goldberg J."/>
            <person name="Griggs A."/>
            <person name="Gujja S."/>
            <person name="Hansen M."/>
            <person name="Howarth C."/>
            <person name="Imamovic A."/>
            <person name="Ireland A."/>
            <person name="Larimer J."/>
            <person name="McCowan C."/>
            <person name="Murphy C."/>
            <person name="Pearson M."/>
            <person name="Poon T.W."/>
            <person name="Priest M."/>
            <person name="Roberts A."/>
            <person name="Saif S."/>
            <person name="Shea T."/>
            <person name="Sisk P."/>
            <person name="Sykes S."/>
            <person name="Wortman J."/>
            <person name="Nusbaum C."/>
            <person name="Birren B."/>
        </authorList>
    </citation>
    <scope>NUCLEOTIDE SEQUENCE [LARGE SCALE GENOMIC DNA]</scope>
    <source>
        <strain evidence="4 5">G22</strain>
    </source>
</reference>
<dbReference type="PATRIC" id="fig|1235795.3.peg.3960"/>
<dbReference type="InterPro" id="IPR051465">
    <property type="entry name" value="Cell_Envelope_Struct_Comp"/>
</dbReference>
<dbReference type="InterPro" id="IPR001119">
    <property type="entry name" value="SLH_dom"/>
</dbReference>
<protein>
    <recommendedName>
        <fullName evidence="3">SLH domain-containing protein</fullName>
    </recommendedName>
</protein>
<dbReference type="PANTHER" id="PTHR43308:SF5">
    <property type="entry name" value="S-LAYER PROTEIN _ PEPTIDOGLYCAN ENDO-BETA-N-ACETYLGLUCOSAMINIDASE"/>
    <property type="match status" value="1"/>
</dbReference>
<feature type="domain" description="SLH" evidence="3">
    <location>
        <begin position="88"/>
        <end position="149"/>
    </location>
</feature>
<proteinExistence type="predicted"/>
<dbReference type="HOGENOM" id="CLU_458449_0_0_9"/>
<dbReference type="PANTHER" id="PTHR43308">
    <property type="entry name" value="OUTER MEMBRANE PROTEIN ALPHA-RELATED"/>
    <property type="match status" value="1"/>
</dbReference>
<feature type="compositionally biased region" description="Pro residues" evidence="1">
    <location>
        <begin position="223"/>
        <end position="239"/>
    </location>
</feature>
<dbReference type="PROSITE" id="PS51272">
    <property type="entry name" value="SLH"/>
    <property type="match status" value="3"/>
</dbReference>
<feature type="compositionally biased region" description="Low complexity" evidence="1">
    <location>
        <begin position="212"/>
        <end position="222"/>
    </location>
</feature>
<dbReference type="STRING" id="1235795.C812_03997"/>
<dbReference type="AlphaFoldDB" id="R9L4V8"/>
<organism evidence="4 5">
    <name type="scientific">Paenibacillus barengoltzii G22</name>
    <dbReference type="NCBI Taxonomy" id="1235795"/>
    <lineage>
        <taxon>Bacteria</taxon>
        <taxon>Bacillati</taxon>
        <taxon>Bacillota</taxon>
        <taxon>Bacilli</taxon>
        <taxon>Bacillales</taxon>
        <taxon>Paenibacillaceae</taxon>
        <taxon>Paenibacillus</taxon>
    </lineage>
</organism>
<gene>
    <name evidence="4" type="ORF">C812_03997</name>
</gene>
<feature type="domain" description="SLH" evidence="3">
    <location>
        <begin position="24"/>
        <end position="87"/>
    </location>
</feature>
<feature type="region of interest" description="Disordered" evidence="1">
    <location>
        <begin position="284"/>
        <end position="306"/>
    </location>
</feature>
<dbReference type="EMBL" id="ASSZ01000037">
    <property type="protein sequence ID" value="EOS53446.1"/>
    <property type="molecule type" value="Genomic_DNA"/>
</dbReference>
<keyword evidence="2" id="KW-0732">Signal</keyword>
<comment type="caution">
    <text evidence="4">The sequence shown here is derived from an EMBL/GenBank/DDBJ whole genome shotgun (WGS) entry which is preliminary data.</text>
</comment>
<dbReference type="Pfam" id="PF00395">
    <property type="entry name" value="SLH"/>
    <property type="match status" value="3"/>
</dbReference>
<evidence type="ECO:0000256" key="1">
    <source>
        <dbReference type="SAM" id="MobiDB-lite"/>
    </source>
</evidence>
<name>R9L4V8_9BACL</name>